<name>A0A1I4JHZ4_9RHOB</name>
<keyword evidence="2" id="KW-1133">Transmembrane helix</keyword>
<feature type="transmembrane region" description="Helical" evidence="2">
    <location>
        <begin position="58"/>
        <end position="85"/>
    </location>
</feature>
<organism evidence="3 4">
    <name type="scientific">Loktanella salsilacus</name>
    <dbReference type="NCBI Taxonomy" id="195913"/>
    <lineage>
        <taxon>Bacteria</taxon>
        <taxon>Pseudomonadati</taxon>
        <taxon>Pseudomonadota</taxon>
        <taxon>Alphaproteobacteria</taxon>
        <taxon>Rhodobacterales</taxon>
        <taxon>Roseobacteraceae</taxon>
        <taxon>Loktanella</taxon>
    </lineage>
</organism>
<accession>A0A1I4JHZ4</accession>
<evidence type="ECO:0000256" key="2">
    <source>
        <dbReference type="SAM" id="Phobius"/>
    </source>
</evidence>
<reference evidence="3 4" key="1">
    <citation type="submission" date="2016-10" db="EMBL/GenBank/DDBJ databases">
        <authorList>
            <person name="de Groot N.N."/>
        </authorList>
    </citation>
    <scope>NUCLEOTIDE SEQUENCE [LARGE SCALE GENOMIC DNA]</scope>
    <source>
        <strain evidence="3 4">DSM 16199</strain>
    </source>
</reference>
<dbReference type="RefSeq" id="WP_090191878.1">
    <property type="nucleotide sequence ID" value="NZ_FOTF01000038.1"/>
</dbReference>
<keyword evidence="2" id="KW-0472">Membrane</keyword>
<proteinExistence type="predicted"/>
<evidence type="ECO:0000313" key="4">
    <source>
        <dbReference type="Proteomes" id="UP000199550"/>
    </source>
</evidence>
<evidence type="ECO:0000256" key="1">
    <source>
        <dbReference type="SAM" id="MobiDB-lite"/>
    </source>
</evidence>
<feature type="transmembrane region" description="Helical" evidence="2">
    <location>
        <begin position="20"/>
        <end position="37"/>
    </location>
</feature>
<sequence length="197" mass="20696">MTDAPDIAMDPPGGFPSGGVMTVLREMIGVVVLLLVVRAAEPLFFGEGFYATLSAHPYWILVILASAQGGILTGVLTAAFAALVMDWPPRPIGVDITAHYVSAAIVPVQWLLAAIVIGAFRQQQIRHEMQLAAEVTRLTGMVTDFAQEIELLDQEIITLELRAATGADLQPPKAGDNPTPPVGDADPDAGMTVAGAA</sequence>
<protein>
    <recommendedName>
        <fullName evidence="5">DUF4118 domain-containing protein</fullName>
    </recommendedName>
</protein>
<dbReference type="OrthoDB" id="7466307at2"/>
<keyword evidence="2" id="KW-0812">Transmembrane</keyword>
<gene>
    <name evidence="3" type="ORF">SAMN04488004_1386</name>
</gene>
<feature type="transmembrane region" description="Helical" evidence="2">
    <location>
        <begin position="97"/>
        <end position="120"/>
    </location>
</feature>
<dbReference type="STRING" id="195913.SAMN04488004_1386"/>
<dbReference type="Proteomes" id="UP000199550">
    <property type="component" value="Unassembled WGS sequence"/>
</dbReference>
<evidence type="ECO:0008006" key="5">
    <source>
        <dbReference type="Google" id="ProtNLM"/>
    </source>
</evidence>
<keyword evidence="4" id="KW-1185">Reference proteome</keyword>
<evidence type="ECO:0000313" key="3">
    <source>
        <dbReference type="EMBL" id="SFL66190.1"/>
    </source>
</evidence>
<feature type="region of interest" description="Disordered" evidence="1">
    <location>
        <begin position="168"/>
        <end position="197"/>
    </location>
</feature>
<dbReference type="EMBL" id="FOTF01000038">
    <property type="protein sequence ID" value="SFL66190.1"/>
    <property type="molecule type" value="Genomic_DNA"/>
</dbReference>
<dbReference type="AlphaFoldDB" id="A0A1I4JHZ4"/>